<dbReference type="InterPro" id="IPR031890">
    <property type="entry name" value="Fbxo30/Fbxo40"/>
</dbReference>
<evidence type="ECO:0000256" key="2">
    <source>
        <dbReference type="ARBA" id="ARBA00022771"/>
    </source>
</evidence>
<dbReference type="PANTHER" id="PTHR15933:SF20">
    <property type="entry name" value="F-BOX DOMAIN-CONTAINING PROTEIN"/>
    <property type="match status" value="1"/>
</dbReference>
<dbReference type="EMBL" id="CAJPIZ010006766">
    <property type="protein sequence ID" value="CAG2109796.1"/>
    <property type="molecule type" value="Genomic_DNA"/>
</dbReference>
<dbReference type="InterPro" id="IPR043013">
    <property type="entry name" value="Znf_TRAF_N"/>
</dbReference>
<sequence length="178" mass="20345">MIHKHCETCIKPSVCRTKTPAMTATTGPQTNGHVVCPLVSCDSKDCPQVMHKCKLTEHLSICLHQKTQCLNWCNGCPALVYRRDMSAHLFHCSANVIHCTVEWNRWPIHTRERRLTNQMAHQLLPHSLNATDMDVALALRDQRMLRQLWTAEKCTQKAFRNHLTLKYPAVPLKVCLGP</sequence>
<gene>
    <name evidence="6" type="ORF">OSB1V03_LOCUS9783</name>
</gene>
<keyword evidence="3" id="KW-0833">Ubl conjugation pathway</keyword>
<keyword evidence="7" id="KW-1185">Reference proteome</keyword>
<proteinExistence type="predicted"/>
<dbReference type="GO" id="GO:0008270">
    <property type="term" value="F:zinc ion binding"/>
    <property type="evidence" value="ECO:0007669"/>
    <property type="project" value="UniProtKB-KW"/>
</dbReference>
<dbReference type="Proteomes" id="UP000759131">
    <property type="component" value="Unassembled WGS sequence"/>
</dbReference>
<organism evidence="6">
    <name type="scientific">Medioppia subpectinata</name>
    <dbReference type="NCBI Taxonomy" id="1979941"/>
    <lineage>
        <taxon>Eukaryota</taxon>
        <taxon>Metazoa</taxon>
        <taxon>Ecdysozoa</taxon>
        <taxon>Arthropoda</taxon>
        <taxon>Chelicerata</taxon>
        <taxon>Arachnida</taxon>
        <taxon>Acari</taxon>
        <taxon>Acariformes</taxon>
        <taxon>Sarcoptiformes</taxon>
        <taxon>Oribatida</taxon>
        <taxon>Brachypylina</taxon>
        <taxon>Oppioidea</taxon>
        <taxon>Oppiidae</taxon>
        <taxon>Medioppia</taxon>
    </lineage>
</organism>
<evidence type="ECO:0000256" key="3">
    <source>
        <dbReference type="ARBA" id="ARBA00022786"/>
    </source>
</evidence>
<dbReference type="GO" id="GO:0061630">
    <property type="term" value="F:ubiquitin protein ligase activity"/>
    <property type="evidence" value="ECO:0007669"/>
    <property type="project" value="InterPro"/>
</dbReference>
<dbReference type="AlphaFoldDB" id="A0A7R9KUP6"/>
<evidence type="ECO:0000256" key="1">
    <source>
        <dbReference type="ARBA" id="ARBA00022723"/>
    </source>
</evidence>
<dbReference type="InterPro" id="IPR001293">
    <property type="entry name" value="Znf_TRAF"/>
</dbReference>
<dbReference type="PANTHER" id="PTHR15933">
    <property type="entry name" value="PROTEIN CBG16327"/>
    <property type="match status" value="1"/>
</dbReference>
<protein>
    <recommendedName>
        <fullName evidence="5">TRAF-type domain-containing protein</fullName>
    </recommendedName>
</protein>
<feature type="non-terminal residue" evidence="6">
    <location>
        <position position="178"/>
    </location>
</feature>
<dbReference type="OrthoDB" id="5918172at2759"/>
<dbReference type="EMBL" id="OC861341">
    <property type="protein sequence ID" value="CAD7629366.1"/>
    <property type="molecule type" value="Genomic_DNA"/>
</dbReference>
<dbReference type="SUPFAM" id="SSF49599">
    <property type="entry name" value="TRAF domain-like"/>
    <property type="match status" value="1"/>
</dbReference>
<keyword evidence="1" id="KW-0479">Metal-binding</keyword>
<reference evidence="6" key="1">
    <citation type="submission" date="2020-11" db="EMBL/GenBank/DDBJ databases">
        <authorList>
            <person name="Tran Van P."/>
        </authorList>
    </citation>
    <scope>NUCLEOTIDE SEQUENCE</scope>
</reference>
<accession>A0A7R9KUP6</accession>
<dbReference type="Pfam" id="PF15965">
    <property type="entry name" value="zf-TRAF_2"/>
    <property type="match status" value="1"/>
</dbReference>
<keyword evidence="2" id="KW-0863">Zinc-finger</keyword>
<keyword evidence="4" id="KW-0862">Zinc</keyword>
<evidence type="ECO:0000313" key="6">
    <source>
        <dbReference type="EMBL" id="CAD7629366.1"/>
    </source>
</evidence>
<evidence type="ECO:0000313" key="7">
    <source>
        <dbReference type="Proteomes" id="UP000759131"/>
    </source>
</evidence>
<feature type="domain" description="TRAF-type" evidence="5">
    <location>
        <begin position="3"/>
        <end position="108"/>
    </location>
</feature>
<evidence type="ECO:0000256" key="4">
    <source>
        <dbReference type="ARBA" id="ARBA00022833"/>
    </source>
</evidence>
<name>A0A7R9KUP6_9ACAR</name>
<evidence type="ECO:0000259" key="5">
    <source>
        <dbReference type="Pfam" id="PF15965"/>
    </source>
</evidence>
<dbReference type="Gene3D" id="3.30.40.150">
    <property type="entry name" value="TRAF-like zinc-finger, N-terminal subdomain"/>
    <property type="match status" value="1"/>
</dbReference>